<dbReference type="CDD" id="cd07521">
    <property type="entry name" value="HAD_FCP1-like"/>
    <property type="match status" value="1"/>
</dbReference>
<feature type="compositionally biased region" description="Polar residues" evidence="15">
    <location>
        <begin position="27"/>
        <end position="47"/>
    </location>
</feature>
<evidence type="ECO:0000256" key="7">
    <source>
        <dbReference type="ARBA" id="ARBA00022927"/>
    </source>
</evidence>
<keyword evidence="12" id="KW-0472">Membrane</keyword>
<accession>A0A4Q2E1A6</accession>
<feature type="region of interest" description="Disordered" evidence="15">
    <location>
        <begin position="443"/>
        <end position="471"/>
    </location>
</feature>
<comment type="function">
    <text evidence="14">Essential component of the TIM23 complex, a complex that mediates the translocation of transit peptide-containing proteins across the mitochondrial inner membrane.</text>
</comment>
<dbReference type="GO" id="GO:0015031">
    <property type="term" value="P:protein transport"/>
    <property type="evidence" value="ECO:0007669"/>
    <property type="project" value="UniProtKB-KW"/>
</dbReference>
<feature type="compositionally biased region" description="Polar residues" evidence="15">
    <location>
        <begin position="90"/>
        <end position="99"/>
    </location>
</feature>
<evidence type="ECO:0000256" key="9">
    <source>
        <dbReference type="ARBA" id="ARBA00022989"/>
    </source>
</evidence>
<evidence type="ECO:0000259" key="16">
    <source>
        <dbReference type="PROSITE" id="PS50969"/>
    </source>
</evidence>
<evidence type="ECO:0000313" key="18">
    <source>
        <dbReference type="Proteomes" id="UP000290288"/>
    </source>
</evidence>
<comment type="subunit">
    <text evidence="13">Component of the TIM23 complex, at least composed of TIM23, TIM17 and TIM50. Interacts with preproteins in transit.</text>
</comment>
<dbReference type="Gene3D" id="3.40.50.1000">
    <property type="entry name" value="HAD superfamily/HAD-like"/>
    <property type="match status" value="1"/>
</dbReference>
<dbReference type="InterPro" id="IPR023214">
    <property type="entry name" value="HAD_sf"/>
</dbReference>
<evidence type="ECO:0000256" key="10">
    <source>
        <dbReference type="ARBA" id="ARBA00023010"/>
    </source>
</evidence>
<keyword evidence="4 14" id="KW-0813">Transport</keyword>
<protein>
    <recommendedName>
        <fullName evidence="3 14">Mitochondrial import inner membrane translocase subunit TIM50</fullName>
    </recommendedName>
</protein>
<keyword evidence="9" id="KW-1133">Transmembrane helix</keyword>
<sequence>MLSAVVRSRLLASQPIARNVRWASQIPPKSQASQQPAGDSAASSSSETRVDPESASSPVDQNVASGSTSKAPSLDFMPSAPQEEPKRTGAVSSKGTLSSGEKRRKVMSRVMMAILGGAFAAHTVYLGREWEEEELKAKRLRLEDAPATRWGRTKERFGDLFDYFNKPAWPELLPPPYPPPHGKPYTLVLSLDDLLITSTWDRQHGWRTAKRPGLDYFIAYISQFYEVVIFTSQNSWTAAPVVDKLDRFNFFISHRLYREGTRSLNGEIVKDLSYLNRDLSKVIVLDTVPDHVKLQSENAVILPKWKGDPNDRGLIAMIPFLESIGIYRPPDVRPILQAYEGKDVAVEYAKMEAEAKARHIEEWKAKHKGVAPNAVSSLFGLSAGPAVPRGQPPPTYLEQKRREAQLQYQEEQKYIRENRAMLEDALEKEQQALAAQVPSNLWEAIDQISGNPKESPSPDASTSTPTSTPTA</sequence>
<feature type="compositionally biased region" description="Polar residues" evidence="15">
    <location>
        <begin position="54"/>
        <end position="71"/>
    </location>
</feature>
<evidence type="ECO:0000256" key="14">
    <source>
        <dbReference type="RuleBase" id="RU365079"/>
    </source>
</evidence>
<comment type="caution">
    <text evidence="17">The sequence shown here is derived from an EMBL/GenBank/DDBJ whole genome shotgun (WGS) entry which is preliminary data.</text>
</comment>
<dbReference type="InterPro" id="IPR036412">
    <property type="entry name" value="HAD-like_sf"/>
</dbReference>
<keyword evidence="5" id="KW-0812">Transmembrane</keyword>
<dbReference type="InterPro" id="IPR004274">
    <property type="entry name" value="FCP1_dom"/>
</dbReference>
<evidence type="ECO:0000256" key="3">
    <source>
        <dbReference type="ARBA" id="ARBA00020799"/>
    </source>
</evidence>
<keyword evidence="8 14" id="KW-0809">Transit peptide</keyword>
<comment type="similarity">
    <text evidence="2 14">Belongs to the TIM50 family.</text>
</comment>
<evidence type="ECO:0000256" key="12">
    <source>
        <dbReference type="ARBA" id="ARBA00023136"/>
    </source>
</evidence>
<evidence type="ECO:0000256" key="2">
    <source>
        <dbReference type="ARBA" id="ARBA00006344"/>
    </source>
</evidence>
<dbReference type="SMART" id="SM00577">
    <property type="entry name" value="CPDc"/>
    <property type="match status" value="1"/>
</dbReference>
<evidence type="ECO:0000313" key="17">
    <source>
        <dbReference type="EMBL" id="RXW25692.1"/>
    </source>
</evidence>
<dbReference type="PROSITE" id="PS50969">
    <property type="entry name" value="FCP1"/>
    <property type="match status" value="1"/>
</dbReference>
<dbReference type="FunFam" id="3.40.50.1000:FF:000019">
    <property type="entry name" value="Mitochondrial import inner membrane translocase subunit TIM50"/>
    <property type="match status" value="1"/>
</dbReference>
<keyword evidence="18" id="KW-1185">Reference proteome</keyword>
<evidence type="ECO:0000256" key="13">
    <source>
        <dbReference type="ARBA" id="ARBA00065975"/>
    </source>
</evidence>
<evidence type="ECO:0000256" key="11">
    <source>
        <dbReference type="ARBA" id="ARBA00023128"/>
    </source>
</evidence>
<dbReference type="PANTHER" id="PTHR12210">
    <property type="entry name" value="DULLARD PROTEIN PHOSPHATASE"/>
    <property type="match status" value="1"/>
</dbReference>
<dbReference type="AlphaFoldDB" id="A0A4Q2E1A6"/>
<dbReference type="EMBL" id="SDEE01000002">
    <property type="protein sequence ID" value="RXW25692.1"/>
    <property type="molecule type" value="Genomic_DNA"/>
</dbReference>
<keyword evidence="11 14" id="KW-0496">Mitochondrion</keyword>
<gene>
    <name evidence="17" type="ORF">EST38_g162</name>
</gene>
<keyword evidence="10 14" id="KW-0811">Translocation</keyword>
<dbReference type="Proteomes" id="UP000290288">
    <property type="component" value="Unassembled WGS sequence"/>
</dbReference>
<evidence type="ECO:0000256" key="5">
    <source>
        <dbReference type="ARBA" id="ARBA00022692"/>
    </source>
</evidence>
<dbReference type="GO" id="GO:0005744">
    <property type="term" value="C:TIM23 mitochondrial import inner membrane translocase complex"/>
    <property type="evidence" value="ECO:0007669"/>
    <property type="project" value="UniProtKB-UniRule"/>
</dbReference>
<evidence type="ECO:0000256" key="15">
    <source>
        <dbReference type="SAM" id="MobiDB-lite"/>
    </source>
</evidence>
<dbReference type="STRING" id="2316362.A0A4Q2E1A6"/>
<dbReference type="SUPFAM" id="SSF56784">
    <property type="entry name" value="HAD-like"/>
    <property type="match status" value="1"/>
</dbReference>
<evidence type="ECO:0000256" key="6">
    <source>
        <dbReference type="ARBA" id="ARBA00022792"/>
    </source>
</evidence>
<feature type="domain" description="FCP1 homology" evidence="16">
    <location>
        <begin position="180"/>
        <end position="324"/>
    </location>
</feature>
<name>A0A4Q2E1A6_9AGAR</name>
<reference evidence="17 18" key="1">
    <citation type="submission" date="2019-01" db="EMBL/GenBank/DDBJ databases">
        <title>Draft genome sequence of Psathyrella aberdarensis IHI B618.</title>
        <authorList>
            <person name="Buettner E."/>
            <person name="Kellner H."/>
        </authorList>
    </citation>
    <scope>NUCLEOTIDE SEQUENCE [LARGE SCALE GENOMIC DNA]</scope>
    <source>
        <strain evidence="17 18">IHI B618</strain>
    </source>
</reference>
<organism evidence="17 18">
    <name type="scientific">Candolleomyces aberdarensis</name>
    <dbReference type="NCBI Taxonomy" id="2316362"/>
    <lineage>
        <taxon>Eukaryota</taxon>
        <taxon>Fungi</taxon>
        <taxon>Dikarya</taxon>
        <taxon>Basidiomycota</taxon>
        <taxon>Agaricomycotina</taxon>
        <taxon>Agaricomycetes</taxon>
        <taxon>Agaricomycetidae</taxon>
        <taxon>Agaricales</taxon>
        <taxon>Agaricineae</taxon>
        <taxon>Psathyrellaceae</taxon>
        <taxon>Candolleomyces</taxon>
    </lineage>
</organism>
<feature type="compositionally biased region" description="Low complexity" evidence="15">
    <location>
        <begin position="457"/>
        <end position="471"/>
    </location>
</feature>
<proteinExistence type="inferred from homology"/>
<dbReference type="InterPro" id="IPR050365">
    <property type="entry name" value="TIM50"/>
</dbReference>
<dbReference type="OrthoDB" id="287041at2759"/>
<evidence type="ECO:0000256" key="1">
    <source>
        <dbReference type="ARBA" id="ARBA00004434"/>
    </source>
</evidence>
<keyword evidence="7 14" id="KW-0653">Protein transport</keyword>
<feature type="region of interest" description="Disordered" evidence="15">
    <location>
        <begin position="18"/>
        <end position="103"/>
    </location>
</feature>
<comment type="subcellular location">
    <subcellularLocation>
        <location evidence="1 14">Mitochondrion inner membrane</location>
        <topology evidence="1 14">Single-pass membrane protein</topology>
    </subcellularLocation>
</comment>
<dbReference type="Pfam" id="PF03031">
    <property type="entry name" value="NIF"/>
    <property type="match status" value="1"/>
</dbReference>
<keyword evidence="6" id="KW-0999">Mitochondrion inner membrane</keyword>
<evidence type="ECO:0000256" key="4">
    <source>
        <dbReference type="ARBA" id="ARBA00022448"/>
    </source>
</evidence>
<evidence type="ECO:0000256" key="8">
    <source>
        <dbReference type="ARBA" id="ARBA00022946"/>
    </source>
</evidence>